<sequence>MAEKIFKKLSNNYLEIFDEEGFNVMINVGESLNNKILRAHSLLLVESGTVLQKLVLLFSESFEFKPEIFYSIGRKDLFFSRLQHLSLSVIPILNIENVAISLKVLAKNITTISSLNLEIWSDYEPQLFHSLFHPIIRIIKLQDQLKRFGLDGGDHCLTELHGIISALECQKNSLQEVIIKNVLITKSSRYLKIAKILKFRNASYLNYSSKMLNLLDWGDS</sequence>
<keyword evidence="2" id="KW-1185">Reference proteome</keyword>
<comment type="caution">
    <text evidence="1">The sequence shown here is derived from an EMBL/GenBank/DDBJ whole genome shotgun (WGS) entry which is preliminary data.</text>
</comment>
<dbReference type="EMBL" id="QKWP01000246">
    <property type="protein sequence ID" value="RIB23732.1"/>
    <property type="molecule type" value="Genomic_DNA"/>
</dbReference>
<evidence type="ECO:0000313" key="1">
    <source>
        <dbReference type="EMBL" id="RIB23732.1"/>
    </source>
</evidence>
<protein>
    <recommendedName>
        <fullName evidence="3">BTB domain-containing protein</fullName>
    </recommendedName>
</protein>
<evidence type="ECO:0008006" key="3">
    <source>
        <dbReference type="Google" id="ProtNLM"/>
    </source>
</evidence>
<accession>A0A397VP55</accession>
<dbReference type="Proteomes" id="UP000266673">
    <property type="component" value="Unassembled WGS sequence"/>
</dbReference>
<name>A0A397VP55_9GLOM</name>
<organism evidence="1 2">
    <name type="scientific">Gigaspora rosea</name>
    <dbReference type="NCBI Taxonomy" id="44941"/>
    <lineage>
        <taxon>Eukaryota</taxon>
        <taxon>Fungi</taxon>
        <taxon>Fungi incertae sedis</taxon>
        <taxon>Mucoromycota</taxon>
        <taxon>Glomeromycotina</taxon>
        <taxon>Glomeromycetes</taxon>
        <taxon>Diversisporales</taxon>
        <taxon>Gigasporaceae</taxon>
        <taxon>Gigaspora</taxon>
    </lineage>
</organism>
<dbReference type="OrthoDB" id="10460125at2759"/>
<reference evidence="1 2" key="1">
    <citation type="submission" date="2018-06" db="EMBL/GenBank/DDBJ databases">
        <title>Comparative genomics reveals the genomic features of Rhizophagus irregularis, R. cerebriforme, R. diaphanum and Gigaspora rosea, and their symbiotic lifestyle signature.</title>
        <authorList>
            <person name="Morin E."/>
            <person name="San Clemente H."/>
            <person name="Chen E.C.H."/>
            <person name="De La Providencia I."/>
            <person name="Hainaut M."/>
            <person name="Kuo A."/>
            <person name="Kohler A."/>
            <person name="Murat C."/>
            <person name="Tang N."/>
            <person name="Roy S."/>
            <person name="Loubradou J."/>
            <person name="Henrissat B."/>
            <person name="Grigoriev I.V."/>
            <person name="Corradi N."/>
            <person name="Roux C."/>
            <person name="Martin F.M."/>
        </authorList>
    </citation>
    <scope>NUCLEOTIDE SEQUENCE [LARGE SCALE GENOMIC DNA]</scope>
    <source>
        <strain evidence="1 2">DAOM 194757</strain>
    </source>
</reference>
<evidence type="ECO:0000313" key="2">
    <source>
        <dbReference type="Proteomes" id="UP000266673"/>
    </source>
</evidence>
<gene>
    <name evidence="1" type="ORF">C2G38_2170407</name>
</gene>
<proteinExistence type="predicted"/>
<dbReference type="AlphaFoldDB" id="A0A397VP55"/>